<evidence type="ECO:0000256" key="8">
    <source>
        <dbReference type="ARBA" id="ARBA00022516"/>
    </source>
</evidence>
<evidence type="ECO:0000256" key="10">
    <source>
        <dbReference type="ARBA" id="ARBA00022695"/>
    </source>
</evidence>
<dbReference type="EMBL" id="HBFA01009318">
    <property type="protein sequence ID" value="CAD8657412.1"/>
    <property type="molecule type" value="Transcribed_RNA"/>
</dbReference>
<sequence length="337" mass="36066">MAGLADALRQFPPVAHAFAYGSSVFRQEGAPVSKDRMVDYILVVDCPLKWHTANLQRNTHHYASYLRSLGPSAVTAVAENIGVGVHFNSYVPWNQQILKYGVVSKETVLRDLREWTSLYIAGRLHKPVAHLVEDPDLLVANAGNLRTAATCALLLLPECFTEAELFHTICGLSYSGDVRMGIAEDQRKVHRIAQGSQEPLRALYADVLAGPPAVRAALEFEEDSGARRFLQDTSPGARTEMIASLPVGMLAPLARLAGTSGLVAGSAGSEAAVDPGRAWEVGDRVAHSPQCKELILGALQCVVAASSRRQAVSGALAAGSGNAMRYLAAKVSKAWKT</sequence>
<dbReference type="GO" id="GO:0032049">
    <property type="term" value="P:cardiolipin biosynthetic process"/>
    <property type="evidence" value="ECO:0007669"/>
    <property type="project" value="InterPro"/>
</dbReference>
<evidence type="ECO:0000256" key="17">
    <source>
        <dbReference type="ARBA" id="ARBA00023264"/>
    </source>
</evidence>
<evidence type="ECO:0000256" key="7">
    <source>
        <dbReference type="ARBA" id="ARBA00018337"/>
    </source>
</evidence>
<evidence type="ECO:0000256" key="18">
    <source>
        <dbReference type="ARBA" id="ARBA00029893"/>
    </source>
</evidence>
<dbReference type="PIRSF" id="PIRSF028840">
    <property type="entry name" value="Mmp37"/>
    <property type="match status" value="1"/>
</dbReference>
<organism evidence="19">
    <name type="scientific">Pyramimonas obovata</name>
    <dbReference type="NCBI Taxonomy" id="1411642"/>
    <lineage>
        <taxon>Eukaryota</taxon>
        <taxon>Viridiplantae</taxon>
        <taxon>Chlorophyta</taxon>
        <taxon>Pyramimonadophyceae</taxon>
        <taxon>Pyramimonadales</taxon>
        <taxon>Pyramimonadaceae</taxon>
        <taxon>Pyramimonas</taxon>
        <taxon>Pyramimonas incertae sedis</taxon>
    </lineage>
</organism>
<evidence type="ECO:0000256" key="2">
    <source>
        <dbReference type="ARBA" id="ARBA00004443"/>
    </source>
</evidence>
<evidence type="ECO:0000256" key="16">
    <source>
        <dbReference type="ARBA" id="ARBA00023209"/>
    </source>
</evidence>
<dbReference type="EC" id="2.7.7.41" evidence="6"/>
<keyword evidence="14" id="KW-0496">Mitochondrion</keyword>
<evidence type="ECO:0000256" key="9">
    <source>
        <dbReference type="ARBA" id="ARBA00022679"/>
    </source>
</evidence>
<dbReference type="InterPro" id="IPR015222">
    <property type="entry name" value="Tam41"/>
</dbReference>
<protein>
    <recommendedName>
        <fullName evidence="7">Phosphatidate cytidylyltransferase, mitochondrial</fullName>
        <ecNumber evidence="6">2.7.7.41</ecNumber>
    </recommendedName>
    <alternativeName>
        <fullName evidence="18">CDP-diacylglycerol synthase</fullName>
    </alternativeName>
</protein>
<comment type="subcellular location">
    <subcellularLocation>
        <location evidence="2">Mitochondrion inner membrane</location>
        <topology evidence="2">Peripheral membrane protein</topology>
        <orientation evidence="2">Matrix side</orientation>
    </subcellularLocation>
</comment>
<comment type="pathway">
    <text evidence="3">Phospholipid metabolism; CDP-diacylglycerol biosynthesis; CDP-diacylglycerol from sn-glycerol 3-phosphate: step 3/3.</text>
</comment>
<evidence type="ECO:0000256" key="1">
    <source>
        <dbReference type="ARBA" id="ARBA00001946"/>
    </source>
</evidence>
<dbReference type="UniPathway" id="UPA00557">
    <property type="reaction ID" value="UER00614"/>
</dbReference>
<evidence type="ECO:0000256" key="12">
    <source>
        <dbReference type="ARBA" id="ARBA00022842"/>
    </source>
</evidence>
<evidence type="ECO:0000313" key="19">
    <source>
        <dbReference type="EMBL" id="CAD8657412.1"/>
    </source>
</evidence>
<evidence type="ECO:0000256" key="6">
    <source>
        <dbReference type="ARBA" id="ARBA00012487"/>
    </source>
</evidence>
<keyword evidence="15" id="KW-0472">Membrane</keyword>
<dbReference type="AlphaFoldDB" id="A0A7S0QSL2"/>
<dbReference type="PANTHER" id="PTHR13619:SF0">
    <property type="entry name" value="PHOSPHATIDATE CYTIDYLYLTRANSFERASE, MITOCHONDRIAL"/>
    <property type="match status" value="1"/>
</dbReference>
<dbReference type="Pfam" id="PF09139">
    <property type="entry name" value="Tam41_Mmp37"/>
    <property type="match status" value="1"/>
</dbReference>
<keyword evidence="17" id="KW-1208">Phospholipid metabolism</keyword>
<keyword evidence="16" id="KW-0594">Phospholipid biosynthesis</keyword>
<keyword evidence="10" id="KW-0548">Nucleotidyltransferase</keyword>
<keyword evidence="13" id="KW-0443">Lipid metabolism</keyword>
<accession>A0A7S0QSL2</accession>
<keyword evidence="12" id="KW-0460">Magnesium</keyword>
<keyword evidence="9" id="KW-0808">Transferase</keyword>
<dbReference type="GO" id="GO:0016024">
    <property type="term" value="P:CDP-diacylglycerol biosynthetic process"/>
    <property type="evidence" value="ECO:0007669"/>
    <property type="project" value="UniProtKB-UniPathway"/>
</dbReference>
<dbReference type="GO" id="GO:0005743">
    <property type="term" value="C:mitochondrial inner membrane"/>
    <property type="evidence" value="ECO:0007669"/>
    <property type="project" value="UniProtKB-SubCell"/>
</dbReference>
<evidence type="ECO:0000256" key="14">
    <source>
        <dbReference type="ARBA" id="ARBA00023128"/>
    </source>
</evidence>
<comment type="pathway">
    <text evidence="4">Lipid metabolism.</text>
</comment>
<reference evidence="19" key="1">
    <citation type="submission" date="2021-01" db="EMBL/GenBank/DDBJ databases">
        <authorList>
            <person name="Corre E."/>
            <person name="Pelletier E."/>
            <person name="Niang G."/>
            <person name="Scheremetjew M."/>
            <person name="Finn R."/>
            <person name="Kale V."/>
            <person name="Holt S."/>
            <person name="Cochrane G."/>
            <person name="Meng A."/>
            <person name="Brown T."/>
            <person name="Cohen L."/>
        </authorList>
    </citation>
    <scope>NUCLEOTIDE SEQUENCE</scope>
    <source>
        <strain evidence="19">CCMP722</strain>
    </source>
</reference>
<evidence type="ECO:0000256" key="15">
    <source>
        <dbReference type="ARBA" id="ARBA00023136"/>
    </source>
</evidence>
<comment type="similarity">
    <text evidence="5">Belongs to the TAM41 family.</text>
</comment>
<evidence type="ECO:0000256" key="11">
    <source>
        <dbReference type="ARBA" id="ARBA00022792"/>
    </source>
</evidence>
<dbReference type="PANTHER" id="PTHR13619">
    <property type="entry name" value="PHOSPHATIDATE CYTIDYLYLTRANSFERASE, MITOCHONDRIAL"/>
    <property type="match status" value="1"/>
</dbReference>
<comment type="cofactor">
    <cofactor evidence="1">
        <name>Mg(2+)</name>
        <dbReference type="ChEBI" id="CHEBI:18420"/>
    </cofactor>
</comment>
<keyword evidence="8" id="KW-0444">Lipid biosynthesis</keyword>
<evidence type="ECO:0000256" key="5">
    <source>
        <dbReference type="ARBA" id="ARBA00005458"/>
    </source>
</evidence>
<proteinExistence type="inferred from homology"/>
<evidence type="ECO:0000256" key="3">
    <source>
        <dbReference type="ARBA" id="ARBA00005119"/>
    </source>
</evidence>
<gene>
    <name evidence="19" type="ORF">POBO1169_LOCUS4913</name>
</gene>
<evidence type="ECO:0000256" key="4">
    <source>
        <dbReference type="ARBA" id="ARBA00005189"/>
    </source>
</evidence>
<dbReference type="GO" id="GO:0004605">
    <property type="term" value="F:phosphatidate cytidylyltransferase activity"/>
    <property type="evidence" value="ECO:0007669"/>
    <property type="project" value="UniProtKB-EC"/>
</dbReference>
<evidence type="ECO:0000256" key="13">
    <source>
        <dbReference type="ARBA" id="ARBA00023098"/>
    </source>
</evidence>
<keyword evidence="11" id="KW-0999">Mitochondrion inner membrane</keyword>
<name>A0A7S0QSL2_9CHLO</name>